<keyword evidence="3" id="KW-1185">Reference proteome</keyword>
<feature type="non-terminal residue" evidence="2">
    <location>
        <position position="1"/>
    </location>
</feature>
<dbReference type="EMBL" id="BFAA01018990">
    <property type="protein sequence ID" value="GCB81603.1"/>
    <property type="molecule type" value="Genomic_DNA"/>
</dbReference>
<dbReference type="Proteomes" id="UP000288216">
    <property type="component" value="Unassembled WGS sequence"/>
</dbReference>
<protein>
    <submittedName>
        <fullName evidence="2">Uncharacterized protein</fullName>
    </submittedName>
</protein>
<dbReference type="AlphaFoldDB" id="A0A401Q8A4"/>
<evidence type="ECO:0000313" key="2">
    <source>
        <dbReference type="EMBL" id="GCB81603.1"/>
    </source>
</evidence>
<sequence length="105" mass="11387">ACETGFPHDGTFIVLGLVAAIEAVIIVIQWRKSIIHYYYKAIQALSKETNGVVNQQPVQEQGSADYLPVSGEESSIGTGHNFANCKQTNGLTLNEKDGKYSAFPV</sequence>
<organism evidence="2 3">
    <name type="scientific">Scyliorhinus torazame</name>
    <name type="common">Cloudy catshark</name>
    <name type="synonym">Catulus torazame</name>
    <dbReference type="NCBI Taxonomy" id="75743"/>
    <lineage>
        <taxon>Eukaryota</taxon>
        <taxon>Metazoa</taxon>
        <taxon>Chordata</taxon>
        <taxon>Craniata</taxon>
        <taxon>Vertebrata</taxon>
        <taxon>Chondrichthyes</taxon>
        <taxon>Elasmobranchii</taxon>
        <taxon>Galeomorphii</taxon>
        <taxon>Galeoidea</taxon>
        <taxon>Carcharhiniformes</taxon>
        <taxon>Scyliorhinidae</taxon>
        <taxon>Scyliorhinus</taxon>
    </lineage>
</organism>
<gene>
    <name evidence="2" type="ORF">scyTo_0021429</name>
</gene>
<proteinExistence type="predicted"/>
<keyword evidence="1" id="KW-1133">Transmembrane helix</keyword>
<accession>A0A401Q8A4</accession>
<comment type="caution">
    <text evidence="2">The sequence shown here is derived from an EMBL/GenBank/DDBJ whole genome shotgun (WGS) entry which is preliminary data.</text>
</comment>
<name>A0A401Q8A4_SCYTO</name>
<feature type="transmembrane region" description="Helical" evidence="1">
    <location>
        <begin position="12"/>
        <end position="30"/>
    </location>
</feature>
<evidence type="ECO:0000256" key="1">
    <source>
        <dbReference type="SAM" id="Phobius"/>
    </source>
</evidence>
<reference evidence="2 3" key="1">
    <citation type="journal article" date="2018" name="Nat. Ecol. Evol.">
        <title>Shark genomes provide insights into elasmobranch evolution and the origin of vertebrates.</title>
        <authorList>
            <person name="Hara Y"/>
            <person name="Yamaguchi K"/>
            <person name="Onimaru K"/>
            <person name="Kadota M"/>
            <person name="Koyanagi M"/>
            <person name="Keeley SD"/>
            <person name="Tatsumi K"/>
            <person name="Tanaka K"/>
            <person name="Motone F"/>
            <person name="Kageyama Y"/>
            <person name="Nozu R"/>
            <person name="Adachi N"/>
            <person name="Nishimura O"/>
            <person name="Nakagawa R"/>
            <person name="Tanegashima C"/>
            <person name="Kiyatake I"/>
            <person name="Matsumoto R"/>
            <person name="Murakumo K"/>
            <person name="Nishida K"/>
            <person name="Terakita A"/>
            <person name="Kuratani S"/>
            <person name="Sato K"/>
            <person name="Hyodo S Kuraku.S."/>
        </authorList>
    </citation>
    <scope>NUCLEOTIDE SEQUENCE [LARGE SCALE GENOMIC DNA]</scope>
</reference>
<keyword evidence="1" id="KW-0812">Transmembrane</keyword>
<keyword evidence="1" id="KW-0472">Membrane</keyword>
<evidence type="ECO:0000313" key="3">
    <source>
        <dbReference type="Proteomes" id="UP000288216"/>
    </source>
</evidence>